<dbReference type="Proteomes" id="UP000242715">
    <property type="component" value="Unassembled WGS sequence"/>
</dbReference>
<dbReference type="GO" id="GO:0004523">
    <property type="term" value="F:RNA-DNA hybrid ribonuclease activity"/>
    <property type="evidence" value="ECO:0007669"/>
    <property type="project" value="InterPro"/>
</dbReference>
<proteinExistence type="predicted"/>
<organism evidence="4 5">
    <name type="scientific">Trifolium subterraneum</name>
    <name type="common">Subterranean clover</name>
    <dbReference type="NCBI Taxonomy" id="3900"/>
    <lineage>
        <taxon>Eukaryota</taxon>
        <taxon>Viridiplantae</taxon>
        <taxon>Streptophyta</taxon>
        <taxon>Embryophyta</taxon>
        <taxon>Tracheophyta</taxon>
        <taxon>Spermatophyta</taxon>
        <taxon>Magnoliopsida</taxon>
        <taxon>eudicotyledons</taxon>
        <taxon>Gunneridae</taxon>
        <taxon>Pentapetalae</taxon>
        <taxon>rosids</taxon>
        <taxon>fabids</taxon>
        <taxon>Fabales</taxon>
        <taxon>Fabaceae</taxon>
        <taxon>Papilionoideae</taxon>
        <taxon>50 kb inversion clade</taxon>
        <taxon>NPAAA clade</taxon>
        <taxon>Hologalegina</taxon>
        <taxon>IRL clade</taxon>
        <taxon>Trifolieae</taxon>
        <taxon>Trifolium</taxon>
    </lineage>
</organism>
<keyword evidence="5" id="KW-1185">Reference proteome</keyword>
<dbReference type="InterPro" id="IPR026960">
    <property type="entry name" value="RVT-Znf"/>
</dbReference>
<dbReference type="InterPro" id="IPR053151">
    <property type="entry name" value="RNase_H-like"/>
</dbReference>
<sequence>MPTDENLMKRGCISVSACDLCLAHSETTPHLFLTCCFAQQLWMWLGSLLNINFDCSTLSNLFMSLDASWSTFLNNIALAVVLHVIHSIWLARNGVRFNNAKITAHAAKMKILTLIKHSAQLAAVVSTAAEKQVNTDSSVTDGSAASGGMFRDYMANFRGAFAQKISGHSVLHSELTALILAMEIAHSRQWNFIWLESDSLNALQAFDNITIVPWDLRNRWSNCFMLGLTLKWSHICREGNACADKLANIGHFHTRTRWWESLPSMLHDDFLSDRLGIPQYPARECWMAAGLSQLLENLAYQDGTVADRVFGMCRNEDNAMLWRVGRMVFAIWNEWFTVHQLRRQNFVPVEDLMPVRWENPRVGWIKCNVDAAFVASPILLLWVFVFATPMGNLWLA</sequence>
<dbReference type="PANTHER" id="PTHR47723:SF23">
    <property type="entry name" value="REVERSE TRANSCRIPTASE-LIKE PROTEIN"/>
    <property type="match status" value="1"/>
</dbReference>
<dbReference type="InterPro" id="IPR036397">
    <property type="entry name" value="RNaseH_sf"/>
</dbReference>
<dbReference type="Gene3D" id="3.30.420.10">
    <property type="entry name" value="Ribonuclease H-like superfamily/Ribonuclease H"/>
    <property type="match status" value="1"/>
</dbReference>
<keyword evidence="1" id="KW-0812">Transmembrane</keyword>
<dbReference type="AlphaFoldDB" id="A0A2Z6LPM7"/>
<feature type="transmembrane region" description="Helical" evidence="1">
    <location>
        <begin position="371"/>
        <end position="395"/>
    </location>
</feature>
<dbReference type="GO" id="GO:0003676">
    <property type="term" value="F:nucleic acid binding"/>
    <property type="evidence" value="ECO:0007669"/>
    <property type="project" value="InterPro"/>
</dbReference>
<evidence type="ECO:0000256" key="1">
    <source>
        <dbReference type="SAM" id="Phobius"/>
    </source>
</evidence>
<evidence type="ECO:0000259" key="2">
    <source>
        <dbReference type="Pfam" id="PF13456"/>
    </source>
</evidence>
<dbReference type="OrthoDB" id="1430011at2759"/>
<dbReference type="Pfam" id="PF13966">
    <property type="entry name" value="zf-RVT"/>
    <property type="match status" value="1"/>
</dbReference>
<evidence type="ECO:0000313" key="5">
    <source>
        <dbReference type="Proteomes" id="UP000242715"/>
    </source>
</evidence>
<keyword evidence="1" id="KW-0472">Membrane</keyword>
<gene>
    <name evidence="4" type="ORF">TSUD_33230</name>
</gene>
<protein>
    <submittedName>
        <fullName evidence="4">Uncharacterized protein</fullName>
    </submittedName>
</protein>
<feature type="domain" description="RNase H type-1" evidence="2">
    <location>
        <begin position="134"/>
        <end position="248"/>
    </location>
</feature>
<dbReference type="InterPro" id="IPR012337">
    <property type="entry name" value="RNaseH-like_sf"/>
</dbReference>
<dbReference type="EMBL" id="DF973214">
    <property type="protein sequence ID" value="GAU20576.1"/>
    <property type="molecule type" value="Genomic_DNA"/>
</dbReference>
<dbReference type="InterPro" id="IPR002156">
    <property type="entry name" value="RNaseH_domain"/>
</dbReference>
<dbReference type="PANTHER" id="PTHR47723">
    <property type="entry name" value="OS05G0353850 PROTEIN"/>
    <property type="match status" value="1"/>
</dbReference>
<dbReference type="SUPFAM" id="SSF53098">
    <property type="entry name" value="Ribonuclease H-like"/>
    <property type="match status" value="1"/>
</dbReference>
<evidence type="ECO:0000313" key="4">
    <source>
        <dbReference type="EMBL" id="GAU20576.1"/>
    </source>
</evidence>
<dbReference type="Pfam" id="PF13456">
    <property type="entry name" value="RVT_3"/>
    <property type="match status" value="1"/>
</dbReference>
<dbReference type="InterPro" id="IPR044730">
    <property type="entry name" value="RNase_H-like_dom_plant"/>
</dbReference>
<reference evidence="5" key="1">
    <citation type="journal article" date="2017" name="Front. Plant Sci.">
        <title>Climate Clever Clovers: New Paradigm to Reduce the Environmental Footprint of Ruminants by Breeding Low Methanogenic Forages Utilizing Haplotype Variation.</title>
        <authorList>
            <person name="Kaur P."/>
            <person name="Appels R."/>
            <person name="Bayer P.E."/>
            <person name="Keeble-Gagnere G."/>
            <person name="Wang J."/>
            <person name="Hirakawa H."/>
            <person name="Shirasawa K."/>
            <person name="Vercoe P."/>
            <person name="Stefanova K."/>
            <person name="Durmic Z."/>
            <person name="Nichols P."/>
            <person name="Revell C."/>
            <person name="Isobe S.N."/>
            <person name="Edwards D."/>
            <person name="Erskine W."/>
        </authorList>
    </citation>
    <scope>NUCLEOTIDE SEQUENCE [LARGE SCALE GENOMIC DNA]</scope>
    <source>
        <strain evidence="5">cv. Daliak</strain>
    </source>
</reference>
<keyword evidence="1" id="KW-1133">Transmembrane helix</keyword>
<dbReference type="CDD" id="cd06222">
    <property type="entry name" value="RNase_H_like"/>
    <property type="match status" value="1"/>
</dbReference>
<name>A0A2Z6LPM7_TRISU</name>
<feature type="domain" description="Reverse transcriptase zinc-binding" evidence="3">
    <location>
        <begin position="2"/>
        <end position="42"/>
    </location>
</feature>
<feature type="transmembrane region" description="Helical" evidence="1">
    <location>
        <begin position="72"/>
        <end position="91"/>
    </location>
</feature>
<evidence type="ECO:0000259" key="3">
    <source>
        <dbReference type="Pfam" id="PF13966"/>
    </source>
</evidence>
<accession>A0A2Z6LPM7</accession>